<dbReference type="EMBL" id="FUHU01000006">
    <property type="protein sequence ID" value="SJM48222.1"/>
    <property type="molecule type" value="Genomic_DNA"/>
</dbReference>
<evidence type="ECO:0000313" key="3">
    <source>
        <dbReference type="Proteomes" id="UP000195787"/>
    </source>
</evidence>
<name>A0A1R4EX73_9MICO</name>
<protein>
    <recommendedName>
        <fullName evidence="4">Cytochrome c-type biogenesis protein CcdA (DsbD analog)</fullName>
    </recommendedName>
</protein>
<sequence length="114" mass="11831">MWLLTGALSGMLVATYFGGSKTPEPADESSVQQLGRPGKLGVAGGFLAWFAVGCPVCNKLALLALGYSGAITWFAPIQPVLAVGALVLTGVALFARLRGQVACPVRERPMEAAR</sequence>
<gene>
    <name evidence="2" type="ORF">CZ674_01405</name>
</gene>
<evidence type="ECO:0000313" key="2">
    <source>
        <dbReference type="EMBL" id="SJM48222.1"/>
    </source>
</evidence>
<evidence type="ECO:0008006" key="4">
    <source>
        <dbReference type="Google" id="ProtNLM"/>
    </source>
</evidence>
<dbReference type="AlphaFoldDB" id="A0A1R4EX73"/>
<dbReference type="Proteomes" id="UP000195787">
    <property type="component" value="Unassembled WGS sequence"/>
</dbReference>
<keyword evidence="3" id="KW-1185">Reference proteome</keyword>
<organism evidence="2 3">
    <name type="scientific">Agrococcus casei LMG 22410</name>
    <dbReference type="NCBI Taxonomy" id="1255656"/>
    <lineage>
        <taxon>Bacteria</taxon>
        <taxon>Bacillati</taxon>
        <taxon>Actinomycetota</taxon>
        <taxon>Actinomycetes</taxon>
        <taxon>Micrococcales</taxon>
        <taxon>Microbacteriaceae</taxon>
        <taxon>Agrococcus</taxon>
    </lineage>
</organism>
<evidence type="ECO:0000256" key="1">
    <source>
        <dbReference type="SAM" id="Phobius"/>
    </source>
</evidence>
<feature type="transmembrane region" description="Helical" evidence="1">
    <location>
        <begin position="79"/>
        <end position="97"/>
    </location>
</feature>
<feature type="transmembrane region" description="Helical" evidence="1">
    <location>
        <begin position="43"/>
        <end position="67"/>
    </location>
</feature>
<keyword evidence="1" id="KW-0472">Membrane</keyword>
<reference evidence="2 3" key="1">
    <citation type="submission" date="2017-02" db="EMBL/GenBank/DDBJ databases">
        <authorList>
            <person name="Peterson S.W."/>
        </authorList>
    </citation>
    <scope>NUCLEOTIDE SEQUENCE [LARGE SCALE GENOMIC DNA]</scope>
    <source>
        <strain evidence="2 3">LMG 22410</strain>
    </source>
</reference>
<proteinExistence type="predicted"/>
<keyword evidence="1" id="KW-1133">Transmembrane helix</keyword>
<keyword evidence="1" id="KW-0812">Transmembrane</keyword>
<accession>A0A1R4EX73</accession>